<feature type="compositionally biased region" description="Polar residues" evidence="1">
    <location>
        <begin position="79"/>
        <end position="90"/>
    </location>
</feature>
<evidence type="ECO:0000313" key="2">
    <source>
        <dbReference type="EMBL" id="RSM50656.1"/>
    </source>
</evidence>
<sequence length="90" mass="10871">MVVERETFRSRGEWSKYVSDQRERVRVCRRYQCDEPALWRRMCAAHWARWQNGVDPLDQPGDEGEVPERRVWQPPLRDSSVSQRKPSGRW</sequence>
<protein>
    <submittedName>
        <fullName evidence="2">Uncharacterized protein</fullName>
    </submittedName>
</protein>
<comment type="caution">
    <text evidence="2">The sequence shown here is derived from an EMBL/GenBank/DDBJ whole genome shotgun (WGS) entry which is preliminary data.</text>
</comment>
<dbReference type="Proteomes" id="UP000286716">
    <property type="component" value="Unassembled WGS sequence"/>
</dbReference>
<organism evidence="2 3">
    <name type="scientific">Amycolatopsis balhimycina DSM 5908</name>
    <dbReference type="NCBI Taxonomy" id="1081091"/>
    <lineage>
        <taxon>Bacteria</taxon>
        <taxon>Bacillati</taxon>
        <taxon>Actinomycetota</taxon>
        <taxon>Actinomycetes</taxon>
        <taxon>Pseudonocardiales</taxon>
        <taxon>Pseudonocardiaceae</taxon>
        <taxon>Amycolatopsis</taxon>
    </lineage>
</organism>
<accession>A0A428X5Q5</accession>
<evidence type="ECO:0000256" key="1">
    <source>
        <dbReference type="SAM" id="MobiDB-lite"/>
    </source>
</evidence>
<keyword evidence="3" id="KW-1185">Reference proteome</keyword>
<dbReference type="EMBL" id="QHHU01000001">
    <property type="protein sequence ID" value="RSM50656.1"/>
    <property type="molecule type" value="Genomic_DNA"/>
</dbReference>
<evidence type="ECO:0000313" key="3">
    <source>
        <dbReference type="Proteomes" id="UP000286716"/>
    </source>
</evidence>
<name>A0A428X5Q5_AMYBA</name>
<dbReference type="OrthoDB" id="3632138at2"/>
<proteinExistence type="predicted"/>
<dbReference type="AlphaFoldDB" id="A0A428X5Q5"/>
<gene>
    <name evidence="2" type="ORF">DMA12_00355</name>
</gene>
<reference evidence="2 3" key="1">
    <citation type="submission" date="2018-05" db="EMBL/GenBank/DDBJ databases">
        <title>Evolution of GPA BGCs.</title>
        <authorList>
            <person name="Waglechner N."/>
            <person name="Wright G.D."/>
        </authorList>
    </citation>
    <scope>NUCLEOTIDE SEQUENCE [LARGE SCALE GENOMIC DNA]</scope>
    <source>
        <strain evidence="2 3">DSM 5908</strain>
    </source>
</reference>
<feature type="region of interest" description="Disordered" evidence="1">
    <location>
        <begin position="53"/>
        <end position="90"/>
    </location>
</feature>